<proteinExistence type="predicted"/>
<feature type="domain" description="N-terminal" evidence="1">
    <location>
        <begin position="47"/>
        <end position="106"/>
    </location>
</feature>
<comment type="caution">
    <text evidence="2">The sequence shown here is derived from an EMBL/GenBank/DDBJ whole genome shotgun (WGS) entry which is preliminary data.</text>
</comment>
<gene>
    <name evidence="2" type="ORF">OM076_22840</name>
</gene>
<organism evidence="2 3">
    <name type="scientific">Solirubrobacter ginsenosidimutans</name>
    <dbReference type="NCBI Taxonomy" id="490573"/>
    <lineage>
        <taxon>Bacteria</taxon>
        <taxon>Bacillati</taxon>
        <taxon>Actinomycetota</taxon>
        <taxon>Thermoleophilia</taxon>
        <taxon>Solirubrobacterales</taxon>
        <taxon>Solirubrobacteraceae</taxon>
        <taxon>Solirubrobacter</taxon>
    </lineage>
</organism>
<reference evidence="2" key="1">
    <citation type="submission" date="2022-10" db="EMBL/GenBank/DDBJ databases">
        <title>The WGS of Solirubrobacter ginsenosidimutans DSM 21036.</title>
        <authorList>
            <person name="Jiang Z."/>
        </authorList>
    </citation>
    <scope>NUCLEOTIDE SEQUENCE</scope>
    <source>
        <strain evidence="2">DSM 21036</strain>
    </source>
</reference>
<name>A0A9X3MUU0_9ACTN</name>
<accession>A0A9X3MUU0</accession>
<keyword evidence="3" id="KW-1185">Reference proteome</keyword>
<dbReference type="Pfam" id="PF08401">
    <property type="entry name" value="ArdcN"/>
    <property type="match status" value="1"/>
</dbReference>
<dbReference type="Proteomes" id="UP001149140">
    <property type="component" value="Unassembled WGS sequence"/>
</dbReference>
<dbReference type="RefSeq" id="WP_270042372.1">
    <property type="nucleotide sequence ID" value="NZ_JAPDOD010000023.1"/>
</dbReference>
<dbReference type="GO" id="GO:0003697">
    <property type="term" value="F:single-stranded DNA binding"/>
    <property type="evidence" value="ECO:0007669"/>
    <property type="project" value="InterPro"/>
</dbReference>
<evidence type="ECO:0000313" key="3">
    <source>
        <dbReference type="Proteomes" id="UP001149140"/>
    </source>
</evidence>
<evidence type="ECO:0000313" key="2">
    <source>
        <dbReference type="EMBL" id="MDA0163129.1"/>
    </source>
</evidence>
<dbReference type="AlphaFoldDB" id="A0A9X3MUU0"/>
<protein>
    <submittedName>
        <fullName evidence="2">ArdC family protein</fullName>
    </submittedName>
</protein>
<sequence>MSTPRRRLTEAERTEQRARDRELTVRAVEQLRSSAGWQRWLQVRGRTGLRRYSVRNQLLIALQDPNASRVAGFRAWLTLGYCVRKGEHARVRVWARCEPSRKKVQAWRDAGAIPSEKPRAFYRLEAVFDTLSRDV</sequence>
<dbReference type="InterPro" id="IPR013610">
    <property type="entry name" value="ArdC_N"/>
</dbReference>
<dbReference type="EMBL" id="JAPDOD010000023">
    <property type="protein sequence ID" value="MDA0163129.1"/>
    <property type="molecule type" value="Genomic_DNA"/>
</dbReference>
<evidence type="ECO:0000259" key="1">
    <source>
        <dbReference type="Pfam" id="PF08401"/>
    </source>
</evidence>